<dbReference type="AlphaFoldDB" id="X1STL3"/>
<accession>X1STL3</accession>
<evidence type="ECO:0000313" key="1">
    <source>
        <dbReference type="EMBL" id="GAI82451.1"/>
    </source>
</evidence>
<protein>
    <submittedName>
        <fullName evidence="1">Uncharacterized protein</fullName>
    </submittedName>
</protein>
<gene>
    <name evidence="1" type="ORF">S12H4_14504</name>
</gene>
<proteinExistence type="predicted"/>
<dbReference type="EMBL" id="BARW01006915">
    <property type="protein sequence ID" value="GAI82451.1"/>
    <property type="molecule type" value="Genomic_DNA"/>
</dbReference>
<comment type="caution">
    <text evidence="1">The sequence shown here is derived from an EMBL/GenBank/DDBJ whole genome shotgun (WGS) entry which is preliminary data.</text>
</comment>
<reference evidence="1" key="1">
    <citation type="journal article" date="2014" name="Front. Microbiol.">
        <title>High frequency of phylogenetically diverse reductive dehalogenase-homologous genes in deep subseafloor sedimentary metagenomes.</title>
        <authorList>
            <person name="Kawai M."/>
            <person name="Futagami T."/>
            <person name="Toyoda A."/>
            <person name="Takaki Y."/>
            <person name="Nishi S."/>
            <person name="Hori S."/>
            <person name="Arai W."/>
            <person name="Tsubouchi T."/>
            <person name="Morono Y."/>
            <person name="Uchiyama I."/>
            <person name="Ito T."/>
            <person name="Fujiyama A."/>
            <person name="Inagaki F."/>
            <person name="Takami H."/>
        </authorList>
    </citation>
    <scope>NUCLEOTIDE SEQUENCE</scope>
    <source>
        <strain evidence="1">Expedition CK06-06</strain>
    </source>
</reference>
<organism evidence="1">
    <name type="scientific">marine sediment metagenome</name>
    <dbReference type="NCBI Taxonomy" id="412755"/>
    <lineage>
        <taxon>unclassified sequences</taxon>
        <taxon>metagenomes</taxon>
        <taxon>ecological metagenomes</taxon>
    </lineage>
</organism>
<sequence>GSYGTWCDIAYRGLLADYREIFRTHSKTEPVLSRANRTDFS</sequence>
<feature type="non-terminal residue" evidence="1">
    <location>
        <position position="1"/>
    </location>
</feature>
<name>X1STL3_9ZZZZ</name>